<dbReference type="Pfam" id="PF03069">
    <property type="entry name" value="FmdA_AmdA"/>
    <property type="match status" value="1"/>
</dbReference>
<dbReference type="AlphaFoldDB" id="A0A2N9ANM3"/>
<evidence type="ECO:0000313" key="2">
    <source>
        <dbReference type="Proteomes" id="UP000233769"/>
    </source>
</evidence>
<reference evidence="2" key="1">
    <citation type="submission" date="2017-10" db="EMBL/GenBank/DDBJ databases">
        <authorList>
            <person name="Regsiter A."/>
            <person name="William W."/>
        </authorList>
    </citation>
    <scope>NUCLEOTIDE SEQUENCE [LARGE SCALE GENOMIC DNA]</scope>
</reference>
<dbReference type="PANTHER" id="PTHR31891">
    <property type="entry name" value="FORMAMIDASE C869.04-RELATED"/>
    <property type="match status" value="1"/>
</dbReference>
<name>A0A2N9ANM3_METEX</name>
<evidence type="ECO:0000313" key="1">
    <source>
        <dbReference type="EMBL" id="SOR28938.1"/>
    </source>
</evidence>
<dbReference type="PANTHER" id="PTHR31891:SF1">
    <property type="entry name" value="FORMAMIDASE C869.04-RELATED"/>
    <property type="match status" value="1"/>
</dbReference>
<keyword evidence="1" id="KW-0378">Hydrolase</keyword>
<dbReference type="GO" id="GO:0004328">
    <property type="term" value="F:formamidase activity"/>
    <property type="evidence" value="ECO:0007669"/>
    <property type="project" value="UniProtKB-EC"/>
</dbReference>
<gene>
    <name evidence="1" type="ORF">TK0001_2336</name>
</gene>
<dbReference type="EC" id="3.5.1.49" evidence="1"/>
<dbReference type="InterPro" id="IPR004304">
    <property type="entry name" value="FmdA_AmdA"/>
</dbReference>
<dbReference type="Gene3D" id="2.60.120.580">
    <property type="entry name" value="Acetamidase/Formamidase-like domains"/>
    <property type="match status" value="1"/>
</dbReference>
<sequence length="162" mass="17629">MGDLHFSQGDGEITFCGAIEMAGWVHLKVSLIKDGMAKYGIKNPIFKPSPITPKYDDHLIFEGVSVDEYGKQHYLDVTVAYRQACLNAIEYLKKFGYSGAQAYSILGTAPVQGHISGVVDIPNACATLWIPTGIFDFDINPSEAGPTKFLDGSIQMPLSPDL</sequence>
<accession>A0A2N9ANM3</accession>
<protein>
    <submittedName>
        <fullName evidence="1">Formamidase</fullName>
        <ecNumber evidence="1">3.5.1.49</ecNumber>
    </submittedName>
</protein>
<dbReference type="Proteomes" id="UP000233769">
    <property type="component" value="Chromosome tk0001"/>
</dbReference>
<organism evidence="1 2">
    <name type="scientific">Methylorubrum extorquens</name>
    <name type="common">Methylobacterium dichloromethanicum</name>
    <name type="synonym">Methylobacterium extorquens</name>
    <dbReference type="NCBI Taxonomy" id="408"/>
    <lineage>
        <taxon>Bacteria</taxon>
        <taxon>Pseudomonadati</taxon>
        <taxon>Pseudomonadota</taxon>
        <taxon>Alphaproteobacteria</taxon>
        <taxon>Hyphomicrobiales</taxon>
        <taxon>Methylobacteriaceae</taxon>
        <taxon>Methylorubrum</taxon>
    </lineage>
</organism>
<dbReference type="SUPFAM" id="SSF141130">
    <property type="entry name" value="Acetamidase/Formamidase-like"/>
    <property type="match status" value="1"/>
</dbReference>
<proteinExistence type="predicted"/>
<dbReference type="EMBL" id="LT962688">
    <property type="protein sequence ID" value="SOR28938.1"/>
    <property type="molecule type" value="Genomic_DNA"/>
</dbReference>